<dbReference type="InterPro" id="IPR029063">
    <property type="entry name" value="SAM-dependent_MTases_sf"/>
</dbReference>
<dbReference type="Proteomes" id="UP000238762">
    <property type="component" value="Unassembled WGS sequence"/>
</dbReference>
<dbReference type="PANTHER" id="PTHR43861">
    <property type="entry name" value="TRANS-ACONITATE 2-METHYLTRANSFERASE-RELATED"/>
    <property type="match status" value="1"/>
</dbReference>
<evidence type="ECO:0000313" key="1">
    <source>
        <dbReference type="EMBL" id="PSB04086.1"/>
    </source>
</evidence>
<proteinExistence type="predicted"/>
<reference evidence="1 2" key="2">
    <citation type="submission" date="2018-03" db="EMBL/GenBank/DDBJ databases">
        <title>The ancient ancestry and fast evolution of plastids.</title>
        <authorList>
            <person name="Moore K.R."/>
            <person name="Magnabosco C."/>
            <person name="Momper L."/>
            <person name="Gold D.A."/>
            <person name="Bosak T."/>
            <person name="Fournier G.P."/>
        </authorList>
    </citation>
    <scope>NUCLEOTIDE SEQUENCE [LARGE SCALE GENOMIC DNA]</scope>
    <source>
        <strain evidence="1 2">CCAP 1448/3</strain>
    </source>
</reference>
<accession>A0A2T1C774</accession>
<evidence type="ECO:0000313" key="2">
    <source>
        <dbReference type="Proteomes" id="UP000238762"/>
    </source>
</evidence>
<dbReference type="SUPFAM" id="SSF53335">
    <property type="entry name" value="S-adenosyl-L-methionine-dependent methyltransferases"/>
    <property type="match status" value="1"/>
</dbReference>
<reference evidence="1 2" key="1">
    <citation type="submission" date="2018-02" db="EMBL/GenBank/DDBJ databases">
        <authorList>
            <person name="Cohen D.B."/>
            <person name="Kent A.D."/>
        </authorList>
    </citation>
    <scope>NUCLEOTIDE SEQUENCE [LARGE SCALE GENOMIC DNA]</scope>
    <source>
        <strain evidence="1 2">CCAP 1448/3</strain>
    </source>
</reference>
<evidence type="ECO:0008006" key="3">
    <source>
        <dbReference type="Google" id="ProtNLM"/>
    </source>
</evidence>
<keyword evidence="2" id="KW-1185">Reference proteome</keyword>
<gene>
    <name evidence="1" type="ORF">C7B64_05480</name>
</gene>
<protein>
    <recommendedName>
        <fullName evidence="3">Class I SAM-dependent methyltransferase</fullName>
    </recommendedName>
</protein>
<comment type="caution">
    <text evidence="1">The sequence shown here is derived from an EMBL/GenBank/DDBJ whole genome shotgun (WGS) entry which is preliminary data.</text>
</comment>
<dbReference type="Pfam" id="PF13489">
    <property type="entry name" value="Methyltransf_23"/>
    <property type="match status" value="1"/>
</dbReference>
<dbReference type="PANTHER" id="PTHR43861:SF6">
    <property type="entry name" value="METHYLTRANSFERASE TYPE 11"/>
    <property type="match status" value="1"/>
</dbReference>
<dbReference type="Gene3D" id="3.40.50.150">
    <property type="entry name" value="Vaccinia Virus protein VP39"/>
    <property type="match status" value="1"/>
</dbReference>
<dbReference type="AlphaFoldDB" id="A0A2T1C774"/>
<organism evidence="1 2">
    <name type="scientific">Merismopedia glauca CCAP 1448/3</name>
    <dbReference type="NCBI Taxonomy" id="1296344"/>
    <lineage>
        <taxon>Bacteria</taxon>
        <taxon>Bacillati</taxon>
        <taxon>Cyanobacteriota</taxon>
        <taxon>Cyanophyceae</taxon>
        <taxon>Synechococcales</taxon>
        <taxon>Merismopediaceae</taxon>
        <taxon>Merismopedia</taxon>
    </lineage>
</organism>
<dbReference type="EMBL" id="PVWJ01000018">
    <property type="protein sequence ID" value="PSB04086.1"/>
    <property type="molecule type" value="Genomic_DNA"/>
</dbReference>
<name>A0A2T1C774_9CYAN</name>
<sequence>MKMVMVQNSLRGMKLYNRYDYLCELCQGKKVLHLGATAAPGTKDVIESGIFLHSILMDICQEVVGMDINLEMINWLKETYDISNIKYGNVENYDDYPQEEFDLIIAGEILEHLSNPGKALDCLSAIAKPTTQLIITVPNAYSFKGFVRALAQHELIHGDHTLHHSPHTLKALLARHGFSVDSCFGFVNGGTTALALVTNVFLRYYPQLAEGIGVICSPISI</sequence>